<dbReference type="Proteomes" id="UP000324065">
    <property type="component" value="Unassembled WGS sequence"/>
</dbReference>
<feature type="compositionally biased region" description="Pro residues" evidence="1">
    <location>
        <begin position="18"/>
        <end position="30"/>
    </location>
</feature>
<comment type="caution">
    <text evidence="2">The sequence shown here is derived from an EMBL/GenBank/DDBJ whole genome shotgun (WGS) entry which is preliminary data.</text>
</comment>
<evidence type="ECO:0008006" key="4">
    <source>
        <dbReference type="Google" id="ProtNLM"/>
    </source>
</evidence>
<gene>
    <name evidence="2" type="ORF">F1188_08290</name>
</gene>
<feature type="region of interest" description="Disordered" evidence="1">
    <location>
        <begin position="14"/>
        <end position="36"/>
    </location>
</feature>
<dbReference type="RefSeq" id="WP_150061937.1">
    <property type="nucleotide sequence ID" value="NZ_JACHII010000002.1"/>
</dbReference>
<evidence type="ECO:0000256" key="1">
    <source>
        <dbReference type="SAM" id="MobiDB-lite"/>
    </source>
</evidence>
<name>A0A5M6ICP9_9PROT</name>
<evidence type="ECO:0000313" key="3">
    <source>
        <dbReference type="Proteomes" id="UP000324065"/>
    </source>
</evidence>
<evidence type="ECO:0000313" key="2">
    <source>
        <dbReference type="EMBL" id="KAA5606006.1"/>
    </source>
</evidence>
<accession>A0A5M6ICP9</accession>
<keyword evidence="3" id="KW-1185">Reference proteome</keyword>
<sequence>MGLLLASVAIPAQAAVDPRPPGPKPPPPGTLSPLRPIEGTTLATFAPDGWGYRLELPADWLVQTPAPYTVVVSGPAGTEAYFAPIAVQNVKAAVPGDSVASASQALADHVAGMRTRYAGLTVAREEPFRPPAGAADGDRDTLPTGRQVVLDWSGESGPMRQWVVARPRPRAAVVHLWTYTADRALFDALLPEARAVLDGWSLIGE</sequence>
<dbReference type="AlphaFoldDB" id="A0A5M6ICP9"/>
<dbReference type="EMBL" id="VWPJ01000006">
    <property type="protein sequence ID" value="KAA5606006.1"/>
    <property type="molecule type" value="Genomic_DNA"/>
</dbReference>
<organism evidence="2 3">
    <name type="scientific">Roseospira marina</name>
    <dbReference type="NCBI Taxonomy" id="140057"/>
    <lineage>
        <taxon>Bacteria</taxon>
        <taxon>Pseudomonadati</taxon>
        <taxon>Pseudomonadota</taxon>
        <taxon>Alphaproteobacteria</taxon>
        <taxon>Rhodospirillales</taxon>
        <taxon>Rhodospirillaceae</taxon>
        <taxon>Roseospira</taxon>
    </lineage>
</organism>
<dbReference type="OrthoDB" id="7360731at2"/>
<proteinExistence type="predicted"/>
<protein>
    <recommendedName>
        <fullName evidence="4">DUF1795 domain-containing protein</fullName>
    </recommendedName>
</protein>
<reference evidence="2 3" key="1">
    <citation type="submission" date="2019-09" db="EMBL/GenBank/DDBJ databases">
        <title>Genome sequence of Roseospira marina, one of the more divergent members of the non-sulfur purple photosynthetic bacterial family, the Rhodospirillaceae.</title>
        <authorList>
            <person name="Meyer T."/>
            <person name="Kyndt J."/>
        </authorList>
    </citation>
    <scope>NUCLEOTIDE SEQUENCE [LARGE SCALE GENOMIC DNA]</scope>
    <source>
        <strain evidence="2 3">DSM 15113</strain>
    </source>
</reference>